<organism evidence="1 2">
    <name type="scientific">Croceifilum oryzae</name>
    <dbReference type="NCBI Taxonomy" id="1553429"/>
    <lineage>
        <taxon>Bacteria</taxon>
        <taxon>Bacillati</taxon>
        <taxon>Bacillota</taxon>
        <taxon>Bacilli</taxon>
        <taxon>Bacillales</taxon>
        <taxon>Thermoactinomycetaceae</taxon>
        <taxon>Croceifilum</taxon>
    </lineage>
</organism>
<name>A0AAJ1WSV5_9BACL</name>
<keyword evidence="2" id="KW-1185">Reference proteome</keyword>
<dbReference type="AlphaFoldDB" id="A0AAJ1WSV5"/>
<comment type="caution">
    <text evidence="1">The sequence shown here is derived from an EMBL/GenBank/DDBJ whole genome shotgun (WGS) entry which is preliminary data.</text>
</comment>
<dbReference type="Proteomes" id="UP001238450">
    <property type="component" value="Unassembled WGS sequence"/>
</dbReference>
<evidence type="ECO:0000313" key="2">
    <source>
        <dbReference type="Proteomes" id="UP001238450"/>
    </source>
</evidence>
<protein>
    <submittedName>
        <fullName evidence="1">Uncharacterized protein</fullName>
    </submittedName>
</protein>
<reference evidence="1 2" key="1">
    <citation type="submission" date="2023-07" db="EMBL/GenBank/DDBJ databases">
        <title>Genomic Encyclopedia of Type Strains, Phase IV (KMG-IV): sequencing the most valuable type-strain genomes for metagenomic binning, comparative biology and taxonomic classification.</title>
        <authorList>
            <person name="Goeker M."/>
        </authorList>
    </citation>
    <scope>NUCLEOTIDE SEQUENCE [LARGE SCALE GENOMIC DNA]</scope>
    <source>
        <strain evidence="1 2">DSM 46876</strain>
    </source>
</reference>
<gene>
    <name evidence="1" type="ORF">J2Z48_001961</name>
</gene>
<sequence length="85" mass="10738">MFQSFHGEKYGYPFQRSEMETEHYRRLHQFEHEDQTYYILHRQHDPTDDVYLFRMDQDQLTEIHDVTEWENVANYIDDQYFQKLL</sequence>
<dbReference type="InterPro" id="IPR009711">
    <property type="entry name" value="UPF0473"/>
</dbReference>
<dbReference type="Pfam" id="PF06949">
    <property type="entry name" value="DUF1292"/>
    <property type="match status" value="1"/>
</dbReference>
<dbReference type="EMBL" id="JAUSUV010000007">
    <property type="protein sequence ID" value="MDQ0417788.1"/>
    <property type="molecule type" value="Genomic_DNA"/>
</dbReference>
<proteinExistence type="predicted"/>
<dbReference type="RefSeq" id="WP_307253022.1">
    <property type="nucleotide sequence ID" value="NZ_JAUSUV010000007.1"/>
</dbReference>
<accession>A0AAJ1WSV5</accession>
<evidence type="ECO:0000313" key="1">
    <source>
        <dbReference type="EMBL" id="MDQ0417788.1"/>
    </source>
</evidence>